<evidence type="ECO:0000313" key="5">
    <source>
        <dbReference type="Proteomes" id="UP000466894"/>
    </source>
</evidence>
<reference evidence="3 4" key="1">
    <citation type="submission" date="2017-02" db="EMBL/GenBank/DDBJ databases">
        <title>The new phylogeny of genus Mycobacterium.</title>
        <authorList>
            <person name="Tortoli E."/>
            <person name="Trovato A."/>
            <person name="Cirillo D.M."/>
        </authorList>
    </citation>
    <scope>NUCLEOTIDE SEQUENCE [LARGE SCALE GENOMIC DNA]</scope>
    <source>
        <strain evidence="3 4">DSM 45145</strain>
    </source>
</reference>
<evidence type="ECO:0000313" key="2">
    <source>
        <dbReference type="EMBL" id="BBY07796.1"/>
    </source>
</evidence>
<dbReference type="RefSeq" id="WP_083088844.1">
    <property type="nucleotide sequence ID" value="NZ_AP022583.1"/>
</dbReference>
<feature type="region of interest" description="Disordered" evidence="1">
    <location>
        <begin position="1"/>
        <end position="152"/>
    </location>
</feature>
<feature type="compositionally biased region" description="Basic and acidic residues" evidence="1">
    <location>
        <begin position="15"/>
        <end position="27"/>
    </location>
</feature>
<name>A0A7I7PGV5_9MYCO</name>
<organism evidence="2 5">
    <name type="scientific">Mycobacterium noviomagense</name>
    <dbReference type="NCBI Taxonomy" id="459858"/>
    <lineage>
        <taxon>Bacteria</taxon>
        <taxon>Bacillati</taxon>
        <taxon>Actinomycetota</taxon>
        <taxon>Actinomycetes</taxon>
        <taxon>Mycobacteriales</taxon>
        <taxon>Mycobacteriaceae</taxon>
        <taxon>Mycobacterium</taxon>
    </lineage>
</organism>
<gene>
    <name evidence="3" type="ORF">BST37_16520</name>
    <name evidence="2" type="ORF">MNVI_31140</name>
</gene>
<dbReference type="AlphaFoldDB" id="A0A7I7PGV5"/>
<dbReference type="OrthoDB" id="4570511at2"/>
<protein>
    <submittedName>
        <fullName evidence="2">Uncharacterized protein</fullName>
    </submittedName>
</protein>
<dbReference type="KEGG" id="mnv:MNVI_31140"/>
<reference evidence="2 5" key="2">
    <citation type="journal article" date="2019" name="Emerg. Microbes Infect.">
        <title>Comprehensive subspecies identification of 175 nontuberculous mycobacteria species based on 7547 genomic profiles.</title>
        <authorList>
            <person name="Matsumoto Y."/>
            <person name="Kinjo T."/>
            <person name="Motooka D."/>
            <person name="Nabeya D."/>
            <person name="Jung N."/>
            <person name="Uechi K."/>
            <person name="Horii T."/>
            <person name="Iida T."/>
            <person name="Fujita J."/>
            <person name="Nakamura S."/>
        </authorList>
    </citation>
    <scope>NUCLEOTIDE SEQUENCE [LARGE SCALE GENOMIC DNA]</scope>
    <source>
        <strain evidence="2 5">JCM 16367</strain>
    </source>
</reference>
<evidence type="ECO:0000313" key="3">
    <source>
        <dbReference type="EMBL" id="ORB12354.1"/>
    </source>
</evidence>
<dbReference type="Proteomes" id="UP000192374">
    <property type="component" value="Unassembled WGS sequence"/>
</dbReference>
<evidence type="ECO:0000313" key="4">
    <source>
        <dbReference type="Proteomes" id="UP000192374"/>
    </source>
</evidence>
<evidence type="ECO:0000256" key="1">
    <source>
        <dbReference type="SAM" id="MobiDB-lite"/>
    </source>
</evidence>
<proteinExistence type="predicted"/>
<sequence length="152" mass="15234">MEETTPGGQLSEEPQSERGETGSRDTGSEPSGGPTDRPEGAVPQESVPSHGGTEEAQIGGTGTLPPQGSEPAMPPYEGRQTSAKPTGEGAEGGVKPVESSSYKASAPGSGEGGATASPGDHQPAAEQPETDLDDDRVGPAHTTGTSRGEDRL</sequence>
<reference evidence="2" key="3">
    <citation type="submission" date="2020-02" db="EMBL/GenBank/DDBJ databases">
        <authorList>
            <person name="Matsumoto Y."/>
            <person name="Motooka D."/>
            <person name="Nakamura S."/>
        </authorList>
    </citation>
    <scope>NUCLEOTIDE SEQUENCE</scope>
    <source>
        <strain evidence="2">JCM 16367</strain>
    </source>
</reference>
<accession>A0A7I7PGV5</accession>
<dbReference type="EMBL" id="AP022583">
    <property type="protein sequence ID" value="BBY07796.1"/>
    <property type="molecule type" value="Genomic_DNA"/>
</dbReference>
<dbReference type="EMBL" id="MVIC01000035">
    <property type="protein sequence ID" value="ORB12354.1"/>
    <property type="molecule type" value="Genomic_DNA"/>
</dbReference>
<keyword evidence="4" id="KW-1185">Reference proteome</keyword>
<dbReference type="Proteomes" id="UP000466894">
    <property type="component" value="Chromosome"/>
</dbReference>